<dbReference type="WBParaSite" id="PDA_v2.g22258.t1">
    <property type="protein sequence ID" value="PDA_v2.g22258.t1"/>
    <property type="gene ID" value="PDA_v2.g22258"/>
</dbReference>
<dbReference type="AlphaFoldDB" id="A0A914Q507"/>
<name>A0A914Q507_9BILA</name>
<evidence type="ECO:0000313" key="1">
    <source>
        <dbReference type="Proteomes" id="UP000887578"/>
    </source>
</evidence>
<proteinExistence type="predicted"/>
<accession>A0A914Q507</accession>
<evidence type="ECO:0000313" key="2">
    <source>
        <dbReference type="WBParaSite" id="PDA_v2.g22258.t1"/>
    </source>
</evidence>
<keyword evidence="1" id="KW-1185">Reference proteome</keyword>
<sequence>MVRKQSSSPSSASPFSPLFKHDCIFEILEDSKKIIDPVQLSDSLKYEVISVCQQLCENGQLSPKAEVELANYIMDATKSRLEKAAKKELICYGYIVETKMILMATSDNDLPDVISTNIITIKFSEPINLILHFYQVQQVAVPSISQ</sequence>
<dbReference type="Proteomes" id="UP000887578">
    <property type="component" value="Unplaced"/>
</dbReference>
<reference evidence="2" key="1">
    <citation type="submission" date="2022-11" db="UniProtKB">
        <authorList>
            <consortium name="WormBaseParasite"/>
        </authorList>
    </citation>
    <scope>IDENTIFICATION</scope>
</reference>
<organism evidence="1 2">
    <name type="scientific">Panagrolaimus davidi</name>
    <dbReference type="NCBI Taxonomy" id="227884"/>
    <lineage>
        <taxon>Eukaryota</taxon>
        <taxon>Metazoa</taxon>
        <taxon>Ecdysozoa</taxon>
        <taxon>Nematoda</taxon>
        <taxon>Chromadorea</taxon>
        <taxon>Rhabditida</taxon>
        <taxon>Tylenchina</taxon>
        <taxon>Panagrolaimomorpha</taxon>
        <taxon>Panagrolaimoidea</taxon>
        <taxon>Panagrolaimidae</taxon>
        <taxon>Panagrolaimus</taxon>
    </lineage>
</organism>
<protein>
    <submittedName>
        <fullName evidence="2">Uncharacterized protein</fullName>
    </submittedName>
</protein>